<gene>
    <name evidence="1" type="ORF">LCI18_010081</name>
</gene>
<evidence type="ECO:0000313" key="2">
    <source>
        <dbReference type="Proteomes" id="UP000830768"/>
    </source>
</evidence>
<reference evidence="1" key="1">
    <citation type="submission" date="2021-11" db="EMBL/GenBank/DDBJ databases">
        <title>Fusarium solani-melongenae Genome sequencing and assembly.</title>
        <authorList>
            <person name="Xie S."/>
            <person name="Huang L."/>
            <person name="Zhang X."/>
        </authorList>
    </citation>
    <scope>NUCLEOTIDE SEQUENCE</scope>
    <source>
        <strain evidence="1">CRI 24-3</strain>
    </source>
</reference>
<keyword evidence="2" id="KW-1185">Reference proteome</keyword>
<protein>
    <submittedName>
        <fullName evidence="1">Uncharacterized protein</fullName>
    </submittedName>
</protein>
<evidence type="ECO:0000313" key="1">
    <source>
        <dbReference type="EMBL" id="UPK99146.1"/>
    </source>
</evidence>
<dbReference type="EMBL" id="CP090036">
    <property type="protein sequence ID" value="UPK99146.1"/>
    <property type="molecule type" value="Genomic_DNA"/>
</dbReference>
<name>A0ACD3ZD68_FUSSC</name>
<dbReference type="Proteomes" id="UP000830768">
    <property type="component" value="Chromosome 8"/>
</dbReference>
<proteinExistence type="predicted"/>
<organism evidence="1 2">
    <name type="scientific">Fusarium solani subsp. cucurbitae</name>
    <name type="common">Neocosmosporum cucurbitae</name>
    <dbReference type="NCBI Taxonomy" id="2747967"/>
    <lineage>
        <taxon>Eukaryota</taxon>
        <taxon>Fungi</taxon>
        <taxon>Dikarya</taxon>
        <taxon>Ascomycota</taxon>
        <taxon>Pezizomycotina</taxon>
        <taxon>Sordariomycetes</taxon>
        <taxon>Hypocreomycetidae</taxon>
        <taxon>Hypocreales</taxon>
        <taxon>Nectriaceae</taxon>
        <taxon>Fusarium</taxon>
        <taxon>Fusarium solani species complex</taxon>
    </lineage>
</organism>
<sequence length="171" mass="19495">MLFPFLAFLAVSNDSVVVLTWLTNIITAAQIIDHIVISVTYIFFYNACKAQGLDRKTLPYCGWFQPYGSYISAIFLTCVVCVYGYTVFLPGNFTVDGFFTYYTMVLVAPITFFGWKLTKKTKFVKASEADLVWEKPQIDAYEASFEEVPVGFWVEIVQMFGIMRNKQATVI</sequence>
<accession>A0ACD3ZD68</accession>